<dbReference type="AlphaFoldDB" id="A0A3P7IFJ9"/>
<sequence>MMFMNLRVVQKVNSHRILILATVTNGNALLLLARNASVLQRIDQRAMEAVLIQGISKWMKLKKMMETVGMMSAIEKFLLCESPYLSHNLKKIYMVNTLVISTLRVIPVVQGKVLAVDMGNVIMMLTKRKE</sequence>
<keyword evidence="2" id="KW-1185">Reference proteome</keyword>
<gene>
    <name evidence="1" type="ORF">SVUK_LOCUS6969</name>
</gene>
<evidence type="ECO:0000313" key="2">
    <source>
        <dbReference type="Proteomes" id="UP000270094"/>
    </source>
</evidence>
<name>A0A3P7IFJ9_STRVU</name>
<reference evidence="1 2" key="1">
    <citation type="submission" date="2018-11" db="EMBL/GenBank/DDBJ databases">
        <authorList>
            <consortium name="Pathogen Informatics"/>
        </authorList>
    </citation>
    <scope>NUCLEOTIDE SEQUENCE [LARGE SCALE GENOMIC DNA]</scope>
</reference>
<protein>
    <submittedName>
        <fullName evidence="1">Uncharacterized protein</fullName>
    </submittedName>
</protein>
<proteinExistence type="predicted"/>
<dbReference type="Proteomes" id="UP000270094">
    <property type="component" value="Unassembled WGS sequence"/>
</dbReference>
<dbReference type="EMBL" id="UYYB01022959">
    <property type="protein sequence ID" value="VDM71971.1"/>
    <property type="molecule type" value="Genomic_DNA"/>
</dbReference>
<accession>A0A3P7IFJ9</accession>
<evidence type="ECO:0000313" key="1">
    <source>
        <dbReference type="EMBL" id="VDM71971.1"/>
    </source>
</evidence>
<organism evidence="1 2">
    <name type="scientific">Strongylus vulgaris</name>
    <name type="common">Blood worm</name>
    <dbReference type="NCBI Taxonomy" id="40348"/>
    <lineage>
        <taxon>Eukaryota</taxon>
        <taxon>Metazoa</taxon>
        <taxon>Ecdysozoa</taxon>
        <taxon>Nematoda</taxon>
        <taxon>Chromadorea</taxon>
        <taxon>Rhabditida</taxon>
        <taxon>Rhabditina</taxon>
        <taxon>Rhabditomorpha</taxon>
        <taxon>Strongyloidea</taxon>
        <taxon>Strongylidae</taxon>
        <taxon>Strongylus</taxon>
    </lineage>
</organism>